<dbReference type="Pfam" id="PF13478">
    <property type="entry name" value="XdhC_C"/>
    <property type="match status" value="1"/>
</dbReference>
<sequence>MDDVANMIAKAREWTPAPMAIATVVQTWGSAPRPRGSHMLVHRDGRFEGSVSGGCVENAILASAEQVIASGQAALHRFGVSDGDAWEAGLPCGGEIAVLVQPVADHGFPLAVIEAIATARAAGESLAVSTDLDSGRSVIGAAEGAFVYCYRPPRRLIITGAVQIAQALAGLAREMGIATTVIDPRGRFLTRERFPHATLDDRWPDEAVTALRPDPASAIVTLSHDIKIDDPALIAALNAPTGYIAALGSRKSHAARRERLAAAGFADRDLDRIDGPAGLDIGAVGPGEIALSIAAGMVQAFNRVAARQPETV</sequence>
<keyword evidence="4" id="KW-1185">Reference proteome</keyword>
<dbReference type="InterPro" id="IPR052698">
    <property type="entry name" value="MoCofactor_Util/Proc"/>
</dbReference>
<name>A0A437JBL7_9SPHN</name>
<dbReference type="Gene3D" id="3.40.50.720">
    <property type="entry name" value="NAD(P)-binding Rossmann-like Domain"/>
    <property type="match status" value="1"/>
</dbReference>
<comment type="caution">
    <text evidence="3">The sequence shown here is derived from an EMBL/GenBank/DDBJ whole genome shotgun (WGS) entry which is preliminary data.</text>
</comment>
<gene>
    <name evidence="3" type="ORF">ENE74_01290</name>
</gene>
<dbReference type="InterPro" id="IPR027051">
    <property type="entry name" value="XdhC_Rossmann_dom"/>
</dbReference>
<dbReference type="AlphaFoldDB" id="A0A437JBL7"/>
<evidence type="ECO:0000259" key="1">
    <source>
        <dbReference type="Pfam" id="PF02625"/>
    </source>
</evidence>
<dbReference type="PANTHER" id="PTHR30388:SF4">
    <property type="entry name" value="MOLYBDENUM COFACTOR INSERTION CHAPERONE PAOD"/>
    <property type="match status" value="1"/>
</dbReference>
<dbReference type="InterPro" id="IPR003777">
    <property type="entry name" value="XdhC_CoxI"/>
</dbReference>
<evidence type="ECO:0000313" key="4">
    <source>
        <dbReference type="Proteomes" id="UP000282977"/>
    </source>
</evidence>
<protein>
    <submittedName>
        <fullName evidence="3">XdhC family protein</fullName>
    </submittedName>
</protein>
<dbReference type="Proteomes" id="UP000282977">
    <property type="component" value="Unassembled WGS sequence"/>
</dbReference>
<organism evidence="3 4">
    <name type="scientific">Sphingobium algorifonticola</name>
    <dbReference type="NCBI Taxonomy" id="2008318"/>
    <lineage>
        <taxon>Bacteria</taxon>
        <taxon>Pseudomonadati</taxon>
        <taxon>Pseudomonadota</taxon>
        <taxon>Alphaproteobacteria</taxon>
        <taxon>Sphingomonadales</taxon>
        <taxon>Sphingomonadaceae</taxon>
        <taxon>Sphingobium</taxon>
    </lineage>
</organism>
<dbReference type="PANTHER" id="PTHR30388">
    <property type="entry name" value="ALDEHYDE OXIDOREDUCTASE MOLYBDENUM COFACTOR ASSEMBLY PROTEIN"/>
    <property type="match status" value="1"/>
</dbReference>
<evidence type="ECO:0000313" key="3">
    <source>
        <dbReference type="EMBL" id="RVT43297.1"/>
    </source>
</evidence>
<evidence type="ECO:0000259" key="2">
    <source>
        <dbReference type="Pfam" id="PF13478"/>
    </source>
</evidence>
<dbReference type="RefSeq" id="WP_127688833.1">
    <property type="nucleotide sequence ID" value="NZ_RZUL01000001.1"/>
</dbReference>
<proteinExistence type="predicted"/>
<dbReference type="EMBL" id="RZUL01000001">
    <property type="protein sequence ID" value="RVT43297.1"/>
    <property type="molecule type" value="Genomic_DNA"/>
</dbReference>
<reference evidence="3 4" key="1">
    <citation type="submission" date="2019-01" db="EMBL/GenBank/DDBJ databases">
        <authorList>
            <person name="Chen W.-M."/>
        </authorList>
    </citation>
    <scope>NUCLEOTIDE SEQUENCE [LARGE SCALE GENOMIC DNA]</scope>
    <source>
        <strain evidence="3 4">TLA-22</strain>
    </source>
</reference>
<accession>A0A437JBL7</accession>
<feature type="domain" description="XdhC- CoxI" evidence="1">
    <location>
        <begin position="18"/>
        <end position="79"/>
    </location>
</feature>
<dbReference type="OrthoDB" id="9815497at2"/>
<feature type="domain" description="XdhC Rossmann" evidence="2">
    <location>
        <begin position="156"/>
        <end position="296"/>
    </location>
</feature>
<dbReference type="Pfam" id="PF02625">
    <property type="entry name" value="XdhC_CoxI"/>
    <property type="match status" value="1"/>
</dbReference>